<dbReference type="Gene3D" id="3.30.1230.10">
    <property type="entry name" value="YlxR-like"/>
    <property type="match status" value="1"/>
</dbReference>
<accession>A0A383BWB6</accession>
<name>A0A383BWB6_9ZZZZ</name>
<organism evidence="2">
    <name type="scientific">marine metagenome</name>
    <dbReference type="NCBI Taxonomy" id="408172"/>
    <lineage>
        <taxon>unclassified sequences</taxon>
        <taxon>metagenomes</taxon>
        <taxon>ecological metagenomes</taxon>
    </lineage>
</organism>
<feature type="non-terminal residue" evidence="2">
    <location>
        <position position="81"/>
    </location>
</feature>
<dbReference type="SUPFAM" id="SSF64376">
    <property type="entry name" value="YlxR-like"/>
    <property type="match status" value="1"/>
</dbReference>
<dbReference type="InterPro" id="IPR035931">
    <property type="entry name" value="YlxR-like_sf"/>
</dbReference>
<dbReference type="InterPro" id="IPR007393">
    <property type="entry name" value="YlxR_dom"/>
</dbReference>
<dbReference type="Pfam" id="PF04296">
    <property type="entry name" value="YlxR"/>
    <property type="match status" value="1"/>
</dbReference>
<proteinExistence type="predicted"/>
<evidence type="ECO:0000313" key="2">
    <source>
        <dbReference type="EMBL" id="SVE24212.1"/>
    </source>
</evidence>
<dbReference type="AlphaFoldDB" id="A0A383BWB6"/>
<dbReference type="InterPro" id="IPR037465">
    <property type="entry name" value="YlxR"/>
</dbReference>
<dbReference type="PANTHER" id="PTHR34215:SF1">
    <property type="entry name" value="YLXR DOMAIN-CONTAINING PROTEIN"/>
    <property type="match status" value="1"/>
</dbReference>
<protein>
    <recommendedName>
        <fullName evidence="1">YlxR domain-containing protein</fullName>
    </recommendedName>
</protein>
<dbReference type="PANTHER" id="PTHR34215">
    <property type="entry name" value="BLL0784 PROTEIN"/>
    <property type="match status" value="1"/>
</dbReference>
<gene>
    <name evidence="2" type="ORF">METZ01_LOCUS477066</name>
</gene>
<sequence>MAKNKHIPLRTCVSCGKKTAKRELLRIVATPSVGIMVDSSGRVNGRGAYVCRNGDCGSDGLHRGRVEHVLRVKLEDDNWNE</sequence>
<evidence type="ECO:0000259" key="1">
    <source>
        <dbReference type="Pfam" id="PF04296"/>
    </source>
</evidence>
<reference evidence="2" key="1">
    <citation type="submission" date="2018-05" db="EMBL/GenBank/DDBJ databases">
        <authorList>
            <person name="Lanie J.A."/>
            <person name="Ng W.-L."/>
            <person name="Kazmierczak K.M."/>
            <person name="Andrzejewski T.M."/>
            <person name="Davidsen T.M."/>
            <person name="Wayne K.J."/>
            <person name="Tettelin H."/>
            <person name="Glass J.I."/>
            <person name="Rusch D."/>
            <person name="Podicherti R."/>
            <person name="Tsui H.-C.T."/>
            <person name="Winkler M.E."/>
        </authorList>
    </citation>
    <scope>NUCLEOTIDE SEQUENCE</scope>
</reference>
<dbReference type="EMBL" id="UINC01203792">
    <property type="protein sequence ID" value="SVE24212.1"/>
    <property type="molecule type" value="Genomic_DNA"/>
</dbReference>
<feature type="domain" description="YlxR" evidence="1">
    <location>
        <begin position="10"/>
        <end position="77"/>
    </location>
</feature>